<evidence type="ECO:0000313" key="6">
    <source>
        <dbReference type="Proteomes" id="UP000184428"/>
    </source>
</evidence>
<dbReference type="InterPro" id="IPR046342">
    <property type="entry name" value="CBS_dom_sf"/>
</dbReference>
<evidence type="ECO:0000313" key="5">
    <source>
        <dbReference type="EMBL" id="SHN60808.1"/>
    </source>
</evidence>
<dbReference type="InterPro" id="IPR051462">
    <property type="entry name" value="CBS_domain-containing"/>
</dbReference>
<protein>
    <submittedName>
        <fullName evidence="5">CBS domain-containing protein</fullName>
    </submittedName>
</protein>
<proteinExistence type="predicted"/>
<evidence type="ECO:0000259" key="4">
    <source>
        <dbReference type="PROSITE" id="PS51371"/>
    </source>
</evidence>
<accession>A0A1M7SR04</accession>
<evidence type="ECO:0000256" key="2">
    <source>
        <dbReference type="PROSITE-ProRule" id="PRU00703"/>
    </source>
</evidence>
<feature type="domain" description="CBS" evidence="4">
    <location>
        <begin position="114"/>
        <end position="172"/>
    </location>
</feature>
<keyword evidence="2" id="KW-0129">CBS domain</keyword>
<dbReference type="CDD" id="cd02205">
    <property type="entry name" value="CBS_pair_SF"/>
    <property type="match status" value="1"/>
</dbReference>
<feature type="region of interest" description="Disordered" evidence="3">
    <location>
        <begin position="1"/>
        <end position="32"/>
    </location>
</feature>
<dbReference type="SMART" id="SM00116">
    <property type="entry name" value="CBS"/>
    <property type="match status" value="2"/>
</dbReference>
<dbReference type="RefSeq" id="WP_072914329.1">
    <property type="nucleotide sequence ID" value="NZ_FRDM01000003.1"/>
</dbReference>
<dbReference type="Gene3D" id="3.10.580.10">
    <property type="entry name" value="CBS-domain"/>
    <property type="match status" value="1"/>
</dbReference>
<name>A0A1M7SR04_9ACTN</name>
<evidence type="ECO:0000256" key="3">
    <source>
        <dbReference type="SAM" id="MobiDB-lite"/>
    </source>
</evidence>
<sequence>MASHPARTGRPVPDDVEAGVPGRPGEGARSASAAAVGAVYGVPTAGDVMHRRPPVADQDISLWDAWGRLRGADCRHLVVVDSRLRPVGVLEERDLALQWPPGPFEAHRLPLRQVVRGRARPQARSSDDMATVARAMLAGRTDAVPVVDDDGRLLGLVTARHCTELVARHTIT</sequence>
<reference evidence="5 6" key="1">
    <citation type="submission" date="2016-12" db="EMBL/GenBank/DDBJ databases">
        <authorList>
            <person name="Song W.-J."/>
            <person name="Kurnit D.M."/>
        </authorList>
    </citation>
    <scope>NUCLEOTIDE SEQUENCE [LARGE SCALE GENOMIC DNA]</scope>
    <source>
        <strain evidence="5 6">DSM 43162</strain>
    </source>
</reference>
<dbReference type="SUPFAM" id="SSF54631">
    <property type="entry name" value="CBS-domain pair"/>
    <property type="match status" value="1"/>
</dbReference>
<keyword evidence="1" id="KW-0677">Repeat</keyword>
<dbReference type="EMBL" id="FRDM01000003">
    <property type="protein sequence ID" value="SHN60808.1"/>
    <property type="molecule type" value="Genomic_DNA"/>
</dbReference>
<feature type="domain" description="CBS" evidence="4">
    <location>
        <begin position="49"/>
        <end position="109"/>
    </location>
</feature>
<dbReference type="Pfam" id="PF00571">
    <property type="entry name" value="CBS"/>
    <property type="match status" value="2"/>
</dbReference>
<dbReference type="PANTHER" id="PTHR48108:SF26">
    <property type="entry name" value="CBS DOMAIN-CONTAINING PROTEIN DDB_G0289609"/>
    <property type="match status" value="1"/>
</dbReference>
<gene>
    <name evidence="5" type="ORF">SAMN05660350_01005</name>
</gene>
<dbReference type="PROSITE" id="PS51371">
    <property type="entry name" value="CBS"/>
    <property type="match status" value="2"/>
</dbReference>
<dbReference type="PANTHER" id="PTHR48108">
    <property type="entry name" value="CBS DOMAIN-CONTAINING PROTEIN CBSX2, CHLOROPLASTIC"/>
    <property type="match status" value="1"/>
</dbReference>
<dbReference type="Proteomes" id="UP000184428">
    <property type="component" value="Unassembled WGS sequence"/>
</dbReference>
<dbReference type="AlphaFoldDB" id="A0A1M7SR04"/>
<dbReference type="InterPro" id="IPR000644">
    <property type="entry name" value="CBS_dom"/>
</dbReference>
<organism evidence="5 6">
    <name type="scientific">Geodermatophilus obscurus</name>
    <dbReference type="NCBI Taxonomy" id="1861"/>
    <lineage>
        <taxon>Bacteria</taxon>
        <taxon>Bacillati</taxon>
        <taxon>Actinomycetota</taxon>
        <taxon>Actinomycetes</taxon>
        <taxon>Geodermatophilales</taxon>
        <taxon>Geodermatophilaceae</taxon>
        <taxon>Geodermatophilus</taxon>
    </lineage>
</organism>
<evidence type="ECO:0000256" key="1">
    <source>
        <dbReference type="ARBA" id="ARBA00022737"/>
    </source>
</evidence>